<dbReference type="WBParaSite" id="HDID_0000090501-mRNA-1">
    <property type="protein sequence ID" value="HDID_0000090501-mRNA-1"/>
    <property type="gene ID" value="HDID_0000090501"/>
</dbReference>
<feature type="transmembrane region" description="Helical" evidence="1">
    <location>
        <begin position="6"/>
        <end position="27"/>
    </location>
</feature>
<keyword evidence="1" id="KW-0472">Membrane</keyword>
<evidence type="ECO:0000256" key="1">
    <source>
        <dbReference type="SAM" id="Phobius"/>
    </source>
</evidence>
<proteinExistence type="predicted"/>
<keyword evidence="1" id="KW-1133">Transmembrane helix</keyword>
<dbReference type="AlphaFoldDB" id="A0A0R3S9H7"/>
<reference evidence="2" key="1">
    <citation type="submission" date="2017-02" db="UniProtKB">
        <authorList>
            <consortium name="WormBaseParasite"/>
        </authorList>
    </citation>
    <scope>IDENTIFICATION</scope>
</reference>
<name>A0A0R3S9H7_HYMDI</name>
<accession>A0A0R3S9H7</accession>
<sequence>MSVYTILIVVKFGIEKFSVLYYFIWLFQDQAVN</sequence>
<evidence type="ECO:0000313" key="2">
    <source>
        <dbReference type="WBParaSite" id="HDID_0000090501-mRNA-1"/>
    </source>
</evidence>
<keyword evidence="1" id="KW-0812">Transmembrane</keyword>
<protein>
    <submittedName>
        <fullName evidence="2">Uncharacterized protein</fullName>
    </submittedName>
</protein>
<organism evidence="2">
    <name type="scientific">Hymenolepis diminuta</name>
    <name type="common">Rat tapeworm</name>
    <dbReference type="NCBI Taxonomy" id="6216"/>
    <lineage>
        <taxon>Eukaryota</taxon>
        <taxon>Metazoa</taxon>
        <taxon>Spiralia</taxon>
        <taxon>Lophotrochozoa</taxon>
        <taxon>Platyhelminthes</taxon>
        <taxon>Cestoda</taxon>
        <taxon>Eucestoda</taxon>
        <taxon>Cyclophyllidea</taxon>
        <taxon>Hymenolepididae</taxon>
        <taxon>Hymenolepis</taxon>
    </lineage>
</organism>